<dbReference type="Pfam" id="PF05343">
    <property type="entry name" value="Peptidase_M42"/>
    <property type="match status" value="1"/>
</dbReference>
<dbReference type="Gene3D" id="2.40.30.40">
    <property type="entry name" value="Peptidase M42, domain 2"/>
    <property type="match status" value="1"/>
</dbReference>
<evidence type="ECO:0000313" key="10">
    <source>
        <dbReference type="Proteomes" id="UP000677436"/>
    </source>
</evidence>
<comment type="cofactor">
    <cofactor evidence="8">
        <name>a divalent metal cation</name>
        <dbReference type="ChEBI" id="CHEBI:60240"/>
    </cofactor>
    <text evidence="8">Binds 2 divalent metal cations per subunit.</text>
</comment>
<feature type="binding site" evidence="8">
    <location>
        <position position="183"/>
    </location>
    <ligand>
        <name>Zn(2+)</name>
        <dbReference type="ChEBI" id="CHEBI:29105"/>
        <label>1</label>
    </ligand>
</feature>
<evidence type="ECO:0000256" key="5">
    <source>
        <dbReference type="ARBA" id="ARBA00022801"/>
    </source>
</evidence>
<protein>
    <submittedName>
        <fullName evidence="9">Putative aminopeptidase YhfE</fullName>
    </submittedName>
</protein>
<dbReference type="KEGG" id="pabs:JIR001_24340"/>
<dbReference type="AlphaFoldDB" id="A0A8D5ZPQ8"/>
<dbReference type="InterPro" id="IPR008007">
    <property type="entry name" value="Peptidase_M42"/>
</dbReference>
<dbReference type="PIRSF" id="PIRSF001123">
    <property type="entry name" value="PepA_GA"/>
    <property type="match status" value="1"/>
</dbReference>
<organism evidence="9 10">
    <name type="scientific">Polycladomyces abyssicola</name>
    <dbReference type="NCBI Taxonomy" id="1125966"/>
    <lineage>
        <taxon>Bacteria</taxon>
        <taxon>Bacillati</taxon>
        <taxon>Bacillota</taxon>
        <taxon>Bacilli</taxon>
        <taxon>Bacillales</taxon>
        <taxon>Thermoactinomycetaceae</taxon>
        <taxon>Polycladomyces</taxon>
    </lineage>
</organism>
<feature type="active site" description="Proton acceptor" evidence="7">
    <location>
        <position position="217"/>
    </location>
</feature>
<keyword evidence="5" id="KW-0378">Hydrolase</keyword>
<evidence type="ECO:0000256" key="3">
    <source>
        <dbReference type="ARBA" id="ARBA00022670"/>
    </source>
</evidence>
<dbReference type="EMBL" id="AP024601">
    <property type="protein sequence ID" value="BCU82651.1"/>
    <property type="molecule type" value="Genomic_DNA"/>
</dbReference>
<dbReference type="Proteomes" id="UP000677436">
    <property type="component" value="Chromosome"/>
</dbReference>
<feature type="binding site" evidence="8">
    <location>
        <position position="183"/>
    </location>
    <ligand>
        <name>Zn(2+)</name>
        <dbReference type="ChEBI" id="CHEBI:29105"/>
        <label>2</label>
    </ligand>
</feature>
<dbReference type="SUPFAM" id="SSF53187">
    <property type="entry name" value="Zn-dependent exopeptidases"/>
    <property type="match status" value="1"/>
</dbReference>
<dbReference type="GO" id="GO:0006508">
    <property type="term" value="P:proteolysis"/>
    <property type="evidence" value="ECO:0007669"/>
    <property type="project" value="UniProtKB-KW"/>
</dbReference>
<keyword evidence="4 8" id="KW-0479">Metal-binding</keyword>
<dbReference type="GO" id="GO:0004177">
    <property type="term" value="F:aminopeptidase activity"/>
    <property type="evidence" value="ECO:0007669"/>
    <property type="project" value="UniProtKB-UniRule"/>
</dbReference>
<accession>A0A8D5ZPQ8</accession>
<evidence type="ECO:0000256" key="2">
    <source>
        <dbReference type="ARBA" id="ARBA00022438"/>
    </source>
</evidence>
<dbReference type="InterPro" id="IPR051464">
    <property type="entry name" value="Peptidase_M42_aminopept"/>
</dbReference>
<feature type="binding site" evidence="8">
    <location>
        <position position="238"/>
    </location>
    <ligand>
        <name>Zn(2+)</name>
        <dbReference type="ChEBI" id="CHEBI:29105"/>
        <label>1</label>
    </ligand>
</feature>
<gene>
    <name evidence="9" type="primary">yhfE</name>
    <name evidence="9" type="ORF">JIR001_24340</name>
</gene>
<keyword evidence="3" id="KW-0645">Protease</keyword>
<reference evidence="9" key="2">
    <citation type="journal article" date="2021" name="Microbiol. Resour. Announc.">
        <title>Complete Genome Sequence of Polycladomyces abyssicola JIR-001T, Isolated from Hemipelagic Sediment in Deep Seawater.</title>
        <authorList>
            <person name="Tsubouchi T."/>
            <person name="Kaneko Y."/>
        </authorList>
    </citation>
    <scope>NUCLEOTIDE SEQUENCE</scope>
    <source>
        <strain evidence="9">JIR-001</strain>
    </source>
</reference>
<evidence type="ECO:0000256" key="1">
    <source>
        <dbReference type="ARBA" id="ARBA00006272"/>
    </source>
</evidence>
<evidence type="ECO:0000256" key="6">
    <source>
        <dbReference type="PIRNR" id="PIRNR001123"/>
    </source>
</evidence>
<dbReference type="Gene3D" id="3.40.630.10">
    <property type="entry name" value="Zn peptidases"/>
    <property type="match status" value="1"/>
</dbReference>
<keyword evidence="10" id="KW-1185">Reference proteome</keyword>
<evidence type="ECO:0000256" key="4">
    <source>
        <dbReference type="ARBA" id="ARBA00022723"/>
    </source>
</evidence>
<dbReference type="PANTHER" id="PTHR32481:SF7">
    <property type="entry name" value="AMINOPEPTIDASE YHFE-RELATED"/>
    <property type="match status" value="1"/>
</dbReference>
<comment type="similarity">
    <text evidence="1 6">Belongs to the peptidase M42 family.</text>
</comment>
<name>A0A8D5ZPQ8_9BACL</name>
<evidence type="ECO:0000256" key="7">
    <source>
        <dbReference type="PIRSR" id="PIRSR001123-1"/>
    </source>
</evidence>
<dbReference type="RefSeq" id="WP_212772966.1">
    <property type="nucleotide sequence ID" value="NZ_AP024601.1"/>
</dbReference>
<sequence>MEEQLISTLVELLNIPSPTGRADAAITYVEERLKDLPYSLVRTRKGGLLPEIPGKDEETIRFITAHVDTLGAMVKQIKESGRLRITAIGGVTWHSLDGEGCTIETRSGQRFRGTILATHSSPHVYADARLQQRTEENMEVRLDARVCDADEVRRLGISVGDFVFFDPRVEVTETGFVKSRHLDDKASVAVLIELIRRIADEGWVPPVTTHIFFSNYEEVGHGANAMISDKVREYLAVDMGAIGEGQESDEFSVSICAKDSSGPYHFGLRQKLVHLAEEHGIRYRVDLYPRYRSDASAALQAGHDLIWGLIGPGVDASHAYERTHREALVHTYRLLYHYLQTPSL</sequence>
<keyword evidence="2 9" id="KW-0031">Aminopeptidase</keyword>
<dbReference type="InterPro" id="IPR023367">
    <property type="entry name" value="Peptidase_M42_dom2"/>
</dbReference>
<dbReference type="CDD" id="cd05657">
    <property type="entry name" value="M42_glucanase_like"/>
    <property type="match status" value="1"/>
</dbReference>
<dbReference type="SUPFAM" id="SSF101821">
    <property type="entry name" value="Aminopeptidase/glucanase lid domain"/>
    <property type="match status" value="1"/>
</dbReference>
<feature type="binding site" evidence="8">
    <location>
        <position position="66"/>
    </location>
    <ligand>
        <name>Zn(2+)</name>
        <dbReference type="ChEBI" id="CHEBI:29105"/>
        <label>1</label>
    </ligand>
</feature>
<evidence type="ECO:0000256" key="8">
    <source>
        <dbReference type="PIRSR" id="PIRSR001123-2"/>
    </source>
</evidence>
<proteinExistence type="inferred from homology"/>
<evidence type="ECO:0000313" key="9">
    <source>
        <dbReference type="EMBL" id="BCU82651.1"/>
    </source>
</evidence>
<dbReference type="PANTHER" id="PTHR32481">
    <property type="entry name" value="AMINOPEPTIDASE"/>
    <property type="match status" value="1"/>
</dbReference>
<feature type="binding site" evidence="8">
    <location>
        <position position="218"/>
    </location>
    <ligand>
        <name>Zn(2+)</name>
        <dbReference type="ChEBI" id="CHEBI:29105"/>
        <label>2</label>
    </ligand>
</feature>
<dbReference type="GO" id="GO:0046872">
    <property type="term" value="F:metal ion binding"/>
    <property type="evidence" value="ECO:0007669"/>
    <property type="project" value="UniProtKB-UniRule"/>
</dbReference>
<reference evidence="9" key="1">
    <citation type="journal article" date="2013" name="Int. J. Syst. Evol. Microbiol.">
        <title>Polycladomyces abyssicola gen. nov., sp. nov., a thermophilic filamentous bacterium isolated from hemipelagic sediment.</title>
        <authorList>
            <person name="Tsubouchi T."/>
            <person name="Shimane Y."/>
            <person name="Mori K."/>
            <person name="Usui K."/>
            <person name="Hiraki T."/>
            <person name="Tame A."/>
            <person name="Uematsu K."/>
            <person name="Maruyama T."/>
            <person name="Hatada Y."/>
        </authorList>
    </citation>
    <scope>NUCLEOTIDE SEQUENCE</scope>
    <source>
        <strain evidence="9">JIR-001</strain>
    </source>
</reference>